<dbReference type="InterPro" id="IPR002508">
    <property type="entry name" value="MurNAc-LAA_cat"/>
</dbReference>
<evidence type="ECO:0000256" key="1">
    <source>
        <dbReference type="ARBA" id="ARBA00001561"/>
    </source>
</evidence>
<evidence type="ECO:0000256" key="4">
    <source>
        <dbReference type="SAM" id="SignalP"/>
    </source>
</evidence>
<proteinExistence type="predicted"/>
<comment type="caution">
    <text evidence="6">The sequence shown here is derived from an EMBL/GenBank/DDBJ whole genome shotgun (WGS) entry which is preliminary data.</text>
</comment>
<dbReference type="GO" id="GO:0030288">
    <property type="term" value="C:outer membrane-bounded periplasmic space"/>
    <property type="evidence" value="ECO:0007669"/>
    <property type="project" value="TreeGrafter"/>
</dbReference>
<reference evidence="6 7" key="1">
    <citation type="submission" date="2020-08" db="EMBL/GenBank/DDBJ databases">
        <title>Bridging the membrane lipid divide: bacteria of the FCB group superphylum have the potential to synthesize archaeal ether lipids.</title>
        <authorList>
            <person name="Villanueva L."/>
            <person name="Von Meijenfeldt F.A.B."/>
            <person name="Westbye A.B."/>
            <person name="Yadav S."/>
            <person name="Hopmans E.C."/>
            <person name="Dutilh B.E."/>
            <person name="Sinninghe Damste J.S."/>
        </authorList>
    </citation>
    <scope>NUCLEOTIDE SEQUENCE [LARGE SCALE GENOMIC DNA]</scope>
    <source>
        <strain evidence="6">NIOZ-UU82</strain>
    </source>
</reference>
<dbReference type="EMBL" id="JACNLL010000030">
    <property type="protein sequence ID" value="MBC8198999.1"/>
    <property type="molecule type" value="Genomic_DNA"/>
</dbReference>
<dbReference type="Gene3D" id="3.40.630.40">
    <property type="entry name" value="Zn-dependent exopeptidases"/>
    <property type="match status" value="1"/>
</dbReference>
<dbReference type="SMART" id="SM00646">
    <property type="entry name" value="Ami_3"/>
    <property type="match status" value="1"/>
</dbReference>
<dbReference type="SUPFAM" id="SSF53187">
    <property type="entry name" value="Zn-dependent exopeptidases"/>
    <property type="match status" value="1"/>
</dbReference>
<keyword evidence="3" id="KW-0378">Hydrolase</keyword>
<evidence type="ECO:0000259" key="5">
    <source>
        <dbReference type="SMART" id="SM00646"/>
    </source>
</evidence>
<feature type="signal peptide" evidence="4">
    <location>
        <begin position="1"/>
        <end position="33"/>
    </location>
</feature>
<evidence type="ECO:0000313" key="7">
    <source>
        <dbReference type="Proteomes" id="UP000603545"/>
    </source>
</evidence>
<feature type="domain" description="MurNAc-LAA" evidence="5">
    <location>
        <begin position="103"/>
        <end position="245"/>
    </location>
</feature>
<dbReference type="EC" id="3.5.1.28" evidence="2"/>
<gene>
    <name evidence="6" type="ORF">H8E80_02985</name>
</gene>
<dbReference type="Proteomes" id="UP000603545">
    <property type="component" value="Unassembled WGS sequence"/>
</dbReference>
<organism evidence="6 7">
    <name type="scientific">Candidatus Desulfaltia bathyphila</name>
    <dbReference type="NCBI Taxonomy" id="2841697"/>
    <lineage>
        <taxon>Bacteria</taxon>
        <taxon>Pseudomonadati</taxon>
        <taxon>Thermodesulfobacteriota</taxon>
        <taxon>Desulfobacteria</taxon>
        <taxon>Desulfobacterales</taxon>
        <taxon>Desulfobacterales incertae sedis</taxon>
        <taxon>Candidatus Desulfaltia</taxon>
    </lineage>
</organism>
<name>A0A8J6N2Q6_9BACT</name>
<dbReference type="AlphaFoldDB" id="A0A8J6N2Q6"/>
<protein>
    <recommendedName>
        <fullName evidence="2">N-acetylmuramoyl-L-alanine amidase</fullName>
        <ecNumber evidence="2">3.5.1.28</ecNumber>
    </recommendedName>
</protein>
<evidence type="ECO:0000313" key="6">
    <source>
        <dbReference type="EMBL" id="MBC8198999.1"/>
    </source>
</evidence>
<comment type="catalytic activity">
    <reaction evidence="1">
        <text>Hydrolyzes the link between N-acetylmuramoyl residues and L-amino acid residues in certain cell-wall glycopeptides.</text>
        <dbReference type="EC" id="3.5.1.28"/>
    </reaction>
</comment>
<feature type="chain" id="PRO_5035277379" description="N-acetylmuramoyl-L-alanine amidase" evidence="4">
    <location>
        <begin position="34"/>
        <end position="252"/>
    </location>
</feature>
<dbReference type="PANTHER" id="PTHR30404">
    <property type="entry name" value="N-ACETYLMURAMOYL-L-ALANINE AMIDASE"/>
    <property type="match status" value="1"/>
</dbReference>
<dbReference type="GO" id="GO:0009253">
    <property type="term" value="P:peptidoglycan catabolic process"/>
    <property type="evidence" value="ECO:0007669"/>
    <property type="project" value="InterPro"/>
</dbReference>
<evidence type="ECO:0000256" key="2">
    <source>
        <dbReference type="ARBA" id="ARBA00011901"/>
    </source>
</evidence>
<dbReference type="GO" id="GO:0008745">
    <property type="term" value="F:N-acetylmuramoyl-L-alanine amidase activity"/>
    <property type="evidence" value="ECO:0007669"/>
    <property type="project" value="UniProtKB-EC"/>
</dbReference>
<accession>A0A8J6N2Q6</accession>
<dbReference type="CDD" id="cd02696">
    <property type="entry name" value="MurNAc-LAA"/>
    <property type="match status" value="1"/>
</dbReference>
<keyword evidence="4" id="KW-0732">Signal</keyword>
<dbReference type="PANTHER" id="PTHR30404:SF0">
    <property type="entry name" value="N-ACETYLMURAMOYL-L-ALANINE AMIDASE AMIC"/>
    <property type="match status" value="1"/>
</dbReference>
<dbReference type="InterPro" id="IPR050695">
    <property type="entry name" value="N-acetylmuramoyl_amidase_3"/>
</dbReference>
<dbReference type="Pfam" id="PF01520">
    <property type="entry name" value="Amidase_3"/>
    <property type="match status" value="1"/>
</dbReference>
<evidence type="ECO:0000256" key="3">
    <source>
        <dbReference type="ARBA" id="ARBA00022801"/>
    </source>
</evidence>
<sequence>MFNIIISNRMKRFFALIICLLMSVCFMITNGNAENDLFDGKKKIVVLDPGHGGHDKGAEGADGAFEKAITLSLARMIATELGSKYRAVLTRADDYLLGIPDRTAVANHRGADLFISIHVGGSFLHKASGITVYYFKEMSESDITFKGATSKTYNSDNDLTTWDNIQKRHVTRSKALAKSMQTQINDRIKHMETRIEGAPLVVLSGADMPAILIEIGYISNPGEEKKLRDTQILSEFAKAISKAIDNFLSEKN</sequence>